<dbReference type="AlphaFoldDB" id="A0A0F7F7D8"/>
<dbReference type="Proteomes" id="UP000034189">
    <property type="component" value="Chromosome"/>
</dbReference>
<name>A0A0F7F7D8_PAEDU</name>
<accession>A0A0F7F7D8</accession>
<reference evidence="1 2" key="1">
    <citation type="submission" date="2015-03" db="EMBL/GenBank/DDBJ databases">
        <authorList>
            <person name="Abdul Halim M."/>
        </authorList>
    </citation>
    <scope>NUCLEOTIDE SEQUENCE [LARGE SCALE GENOMIC DNA]</scope>
    <source>
        <strain evidence="1 2">ATCC 35681</strain>
    </source>
</reference>
<reference evidence="1 2" key="2">
    <citation type="journal article" date="2016" name="Genome Announc.">
        <title>Genome Sequence of a Gram-Positive Diazotroph, Paenibacillus durus Type Strain ATCC 35681.</title>
        <authorList>
            <person name="Halim M.A."/>
            <person name="Rahman A.Y."/>
            <person name="Sim K.S."/>
            <person name="Yam H.C."/>
            <person name="Rahim A.A."/>
            <person name="Ghazali A.H."/>
            <person name="Najimudin N."/>
        </authorList>
    </citation>
    <scope>NUCLEOTIDE SEQUENCE [LARGE SCALE GENOMIC DNA]</scope>
    <source>
        <strain evidence="1 2">ATCC 35681</strain>
    </source>
</reference>
<protein>
    <submittedName>
        <fullName evidence="1">Uncharacterized protein</fullName>
    </submittedName>
</protein>
<proteinExistence type="predicted"/>
<organism evidence="1 2">
    <name type="scientific">Paenibacillus durus ATCC 35681</name>
    <dbReference type="NCBI Taxonomy" id="1333534"/>
    <lineage>
        <taxon>Bacteria</taxon>
        <taxon>Bacillati</taxon>
        <taxon>Bacillota</taxon>
        <taxon>Bacilli</taxon>
        <taxon>Bacillales</taxon>
        <taxon>Paenibacillaceae</taxon>
        <taxon>Paenibacillus</taxon>
    </lineage>
</organism>
<evidence type="ECO:0000313" key="1">
    <source>
        <dbReference type="EMBL" id="AKG33288.1"/>
    </source>
</evidence>
<evidence type="ECO:0000313" key="2">
    <source>
        <dbReference type="Proteomes" id="UP000034189"/>
    </source>
</evidence>
<dbReference type="PATRIC" id="fig|1333534.5.peg.129"/>
<dbReference type="HOGENOM" id="CLU_2956188_0_0_9"/>
<sequence>MGKNYRSELVGAFGCPIDENPTGVMEEAAFQAKGLWECWSIKGRLILLYGREWKLLSTL</sequence>
<dbReference type="EMBL" id="CP011114">
    <property type="protein sequence ID" value="AKG33288.1"/>
    <property type="molecule type" value="Genomic_DNA"/>
</dbReference>
<gene>
    <name evidence="1" type="ORF">VK70_00570</name>
</gene>